<dbReference type="InterPro" id="IPR050228">
    <property type="entry name" value="Carboxylesterase_BioH"/>
</dbReference>
<reference evidence="3" key="1">
    <citation type="submission" date="2016-10" db="EMBL/GenBank/DDBJ databases">
        <authorList>
            <person name="Varghese N."/>
            <person name="Submissions S."/>
        </authorList>
    </citation>
    <scope>NUCLEOTIDE SEQUENCE [LARGE SCALE GENOMIC DNA]</scope>
    <source>
        <strain evidence="3">DSM 24729</strain>
    </source>
</reference>
<feature type="domain" description="AB hydrolase-1" evidence="1">
    <location>
        <begin position="13"/>
        <end position="122"/>
    </location>
</feature>
<dbReference type="AlphaFoldDB" id="A0A1G7LQF6"/>
<dbReference type="PANTHER" id="PTHR43194:SF2">
    <property type="entry name" value="PEROXISOMAL MEMBRANE PROTEIN LPX1"/>
    <property type="match status" value="1"/>
</dbReference>
<dbReference type="Pfam" id="PF00561">
    <property type="entry name" value="Abhydrolase_1"/>
    <property type="match status" value="1"/>
</dbReference>
<dbReference type="Gene3D" id="3.40.50.1820">
    <property type="entry name" value="alpha/beta hydrolase"/>
    <property type="match status" value="1"/>
</dbReference>
<sequence length="246" mass="27266">MENPKAFTTSKKAMVFLHYFGGDAGSWQWVCKHLEEEVLCYPLNLPGFGGTSVSETPSISSFSKYINDEIAALDLKDYILVGHSMGGKLSLNAALQNVANPPSKIVLIAPSPPTTEDMSADEKERMLKHPDKEEAIQTVKKGTVKSLNKERFEYAVNSQLRIAEISWQWWLNTGMNNSIATQVKKLTTPVSVIFSEDDPVITEEAIQKEVLPYLHKATPISMKGIGHLMPLEAPKKLALLLKQLLA</sequence>
<dbReference type="RefSeq" id="WP_074539499.1">
    <property type="nucleotide sequence ID" value="NZ_FNBD01000020.1"/>
</dbReference>
<gene>
    <name evidence="2" type="ORF">SAMN04487992_12024</name>
</gene>
<dbReference type="eggNOG" id="COG2267">
    <property type="taxonomic scope" value="Bacteria"/>
</dbReference>
<name>A0A1G7LQF6_9FLAO</name>
<accession>A0A1G7LQF6</accession>
<protein>
    <submittedName>
        <fullName evidence="2">Pimeloyl-ACP methyl ester carboxylesterase</fullName>
    </submittedName>
</protein>
<evidence type="ECO:0000259" key="1">
    <source>
        <dbReference type="Pfam" id="PF00561"/>
    </source>
</evidence>
<dbReference type="InterPro" id="IPR000073">
    <property type="entry name" value="AB_hydrolase_1"/>
</dbReference>
<evidence type="ECO:0000313" key="2">
    <source>
        <dbReference type="EMBL" id="SDF51631.1"/>
    </source>
</evidence>
<dbReference type="InterPro" id="IPR029058">
    <property type="entry name" value="AB_hydrolase_fold"/>
</dbReference>
<organism evidence="2 3">
    <name type="scientific">Cellulophaga baltica</name>
    <dbReference type="NCBI Taxonomy" id="76594"/>
    <lineage>
        <taxon>Bacteria</taxon>
        <taxon>Pseudomonadati</taxon>
        <taxon>Bacteroidota</taxon>
        <taxon>Flavobacteriia</taxon>
        <taxon>Flavobacteriales</taxon>
        <taxon>Flavobacteriaceae</taxon>
        <taxon>Cellulophaga</taxon>
    </lineage>
</organism>
<dbReference type="EMBL" id="FNBD01000020">
    <property type="protein sequence ID" value="SDF51631.1"/>
    <property type="molecule type" value="Genomic_DNA"/>
</dbReference>
<proteinExistence type="predicted"/>
<keyword evidence="3" id="KW-1185">Reference proteome</keyword>
<evidence type="ECO:0000313" key="3">
    <source>
        <dbReference type="Proteomes" id="UP000182114"/>
    </source>
</evidence>
<dbReference type="Proteomes" id="UP000182114">
    <property type="component" value="Unassembled WGS sequence"/>
</dbReference>
<dbReference type="SUPFAM" id="SSF53474">
    <property type="entry name" value="alpha/beta-Hydrolases"/>
    <property type="match status" value="1"/>
</dbReference>
<dbReference type="PANTHER" id="PTHR43194">
    <property type="entry name" value="HYDROLASE ALPHA/BETA FOLD FAMILY"/>
    <property type="match status" value="1"/>
</dbReference>